<dbReference type="HOGENOM" id="CLU_153062_2_0_0"/>
<dbReference type="EMBL" id="CP001823">
    <property type="protein sequence ID" value="ACZ38030.1"/>
    <property type="molecule type" value="Genomic_DNA"/>
</dbReference>
<dbReference type="OrthoDB" id="573392at2"/>
<dbReference type="InParanoid" id="D1C1B3"/>
<protein>
    <recommendedName>
        <fullName evidence="4">(2Fe-2S)-binding protein</fullName>
    </recommendedName>
</protein>
<dbReference type="Gene3D" id="3.10.20.440">
    <property type="entry name" value="2Fe-2S iron-sulphur cluster binding domain, sarcosine oxidase, alpha subunit, N-terminal domain"/>
    <property type="match status" value="1"/>
</dbReference>
<evidence type="ECO:0008006" key="4">
    <source>
        <dbReference type="Google" id="ProtNLM"/>
    </source>
</evidence>
<keyword evidence="1" id="KW-0560">Oxidoreductase</keyword>
<dbReference type="SUPFAM" id="SSF54292">
    <property type="entry name" value="2Fe-2S ferredoxin-like"/>
    <property type="match status" value="1"/>
</dbReference>
<dbReference type="InterPro" id="IPR036010">
    <property type="entry name" value="2Fe-2S_ferredoxin-like_sf"/>
</dbReference>
<dbReference type="GO" id="GO:0051536">
    <property type="term" value="F:iron-sulfur cluster binding"/>
    <property type="evidence" value="ECO:0007669"/>
    <property type="project" value="InterPro"/>
</dbReference>
<keyword evidence="3" id="KW-1185">Reference proteome</keyword>
<proteinExistence type="predicted"/>
<evidence type="ECO:0000313" key="3">
    <source>
        <dbReference type="Proteomes" id="UP000002027"/>
    </source>
</evidence>
<dbReference type="GO" id="GO:0016491">
    <property type="term" value="F:oxidoreductase activity"/>
    <property type="evidence" value="ECO:0007669"/>
    <property type="project" value="UniProtKB-KW"/>
</dbReference>
<evidence type="ECO:0000256" key="1">
    <source>
        <dbReference type="ARBA" id="ARBA00023002"/>
    </source>
</evidence>
<dbReference type="Proteomes" id="UP000002027">
    <property type="component" value="Chromosome 1"/>
</dbReference>
<gene>
    <name evidence="2" type="ordered locus">Sthe_0593</name>
</gene>
<sequence>MGARVGDGYPENPAHESTFTFSWNGQEVRAHRGATILGALLASGHRVLRTTRIAGEPRGPLCGIGVCYECLVTVDGKPNRRACVTAAKPGMVVTSGAVARADRTES</sequence>
<organism evidence="2 3">
    <name type="scientific">Sphaerobacter thermophilus (strain ATCC 49802 / DSM 20745 / KCCM 41009 / NCIMB 13125 / S 6022)</name>
    <dbReference type="NCBI Taxonomy" id="479434"/>
    <lineage>
        <taxon>Bacteria</taxon>
        <taxon>Pseudomonadati</taxon>
        <taxon>Thermomicrobiota</taxon>
        <taxon>Thermomicrobia</taxon>
        <taxon>Sphaerobacterales</taxon>
        <taxon>Sphaerobacterineae</taxon>
        <taxon>Sphaerobacteraceae</taxon>
        <taxon>Sphaerobacter</taxon>
    </lineage>
</organism>
<dbReference type="InterPro" id="IPR001041">
    <property type="entry name" value="2Fe-2S_ferredoxin-type"/>
</dbReference>
<dbReference type="CDD" id="cd00207">
    <property type="entry name" value="fer2"/>
    <property type="match status" value="1"/>
</dbReference>
<dbReference type="KEGG" id="sti:Sthe_0593"/>
<name>D1C1B3_SPHTD</name>
<dbReference type="AlphaFoldDB" id="D1C1B3"/>
<dbReference type="InterPro" id="IPR042204">
    <property type="entry name" value="2Fe-2S-bd_N"/>
</dbReference>
<reference evidence="3" key="1">
    <citation type="submission" date="2009-11" db="EMBL/GenBank/DDBJ databases">
        <title>The complete chromosome 1 of Sphaerobacter thermophilus DSM 20745.</title>
        <authorList>
            <person name="Lucas S."/>
            <person name="Copeland A."/>
            <person name="Lapidus A."/>
            <person name="Glavina del Rio T."/>
            <person name="Dalin E."/>
            <person name="Tice H."/>
            <person name="Bruce D."/>
            <person name="Goodwin L."/>
            <person name="Pitluck S."/>
            <person name="Kyrpides N."/>
            <person name="Mavromatis K."/>
            <person name="Ivanova N."/>
            <person name="Mikhailova N."/>
            <person name="LaButti K.M."/>
            <person name="Clum A."/>
            <person name="Sun H.I."/>
            <person name="Brettin T."/>
            <person name="Detter J.C."/>
            <person name="Han C."/>
            <person name="Larimer F."/>
            <person name="Land M."/>
            <person name="Hauser L."/>
            <person name="Markowitz V."/>
            <person name="Cheng J.F."/>
            <person name="Hugenholtz P."/>
            <person name="Woyke T."/>
            <person name="Wu D."/>
            <person name="Steenblock K."/>
            <person name="Schneider S."/>
            <person name="Pukall R."/>
            <person name="Goeker M."/>
            <person name="Klenk H.P."/>
            <person name="Eisen J.A."/>
        </authorList>
    </citation>
    <scope>NUCLEOTIDE SEQUENCE [LARGE SCALE GENOMIC DNA]</scope>
    <source>
        <strain evidence="3">ATCC 49802 / DSM 20745 / S 6022</strain>
    </source>
</reference>
<reference evidence="2 3" key="2">
    <citation type="journal article" date="2010" name="Stand. Genomic Sci.">
        <title>Complete genome sequence of Desulfohalobium retbaense type strain (HR(100)).</title>
        <authorList>
            <person name="Spring S."/>
            <person name="Nolan M."/>
            <person name="Lapidus A."/>
            <person name="Glavina Del Rio T."/>
            <person name="Copeland A."/>
            <person name="Tice H."/>
            <person name="Cheng J.F."/>
            <person name="Lucas S."/>
            <person name="Land M."/>
            <person name="Chen F."/>
            <person name="Bruce D."/>
            <person name="Goodwin L."/>
            <person name="Pitluck S."/>
            <person name="Ivanova N."/>
            <person name="Mavromatis K."/>
            <person name="Mikhailova N."/>
            <person name="Pati A."/>
            <person name="Chen A."/>
            <person name="Palaniappan K."/>
            <person name="Hauser L."/>
            <person name="Chang Y.J."/>
            <person name="Jeffries C.D."/>
            <person name="Munk C."/>
            <person name="Kiss H."/>
            <person name="Chain P."/>
            <person name="Han C."/>
            <person name="Brettin T."/>
            <person name="Detter J.C."/>
            <person name="Schuler E."/>
            <person name="Goker M."/>
            <person name="Rohde M."/>
            <person name="Bristow J."/>
            <person name="Eisen J.A."/>
            <person name="Markowitz V."/>
            <person name="Hugenholtz P."/>
            <person name="Kyrpides N.C."/>
            <person name="Klenk H.P."/>
        </authorList>
    </citation>
    <scope>NUCLEOTIDE SEQUENCE [LARGE SCALE GENOMIC DNA]</scope>
    <source>
        <strain evidence="3">ATCC 49802 / DSM 20745 / S 6022</strain>
    </source>
</reference>
<dbReference type="RefSeq" id="WP_012871077.1">
    <property type="nucleotide sequence ID" value="NC_013523.1"/>
</dbReference>
<dbReference type="STRING" id="479434.Sthe_0593"/>
<accession>D1C1B3</accession>
<dbReference type="eggNOG" id="COG3383">
    <property type="taxonomic scope" value="Bacteria"/>
</dbReference>
<evidence type="ECO:0000313" key="2">
    <source>
        <dbReference type="EMBL" id="ACZ38030.1"/>
    </source>
</evidence>
<dbReference type="Pfam" id="PF13510">
    <property type="entry name" value="Fer2_4"/>
    <property type="match status" value="1"/>
</dbReference>